<evidence type="ECO:0000313" key="7">
    <source>
        <dbReference type="Proteomes" id="UP000813824"/>
    </source>
</evidence>
<evidence type="ECO:0000313" key="6">
    <source>
        <dbReference type="EMBL" id="KAH8075869.1"/>
    </source>
</evidence>
<keyword evidence="2" id="KW-0479">Metal-binding</keyword>
<keyword evidence="5" id="KW-0539">Nucleus</keyword>
<reference evidence="6" key="1">
    <citation type="journal article" date="2021" name="New Phytol.">
        <title>Evolutionary innovations through gain and loss of genes in the ectomycorrhizal Boletales.</title>
        <authorList>
            <person name="Wu G."/>
            <person name="Miyauchi S."/>
            <person name="Morin E."/>
            <person name="Kuo A."/>
            <person name="Drula E."/>
            <person name="Varga T."/>
            <person name="Kohler A."/>
            <person name="Feng B."/>
            <person name="Cao Y."/>
            <person name="Lipzen A."/>
            <person name="Daum C."/>
            <person name="Hundley H."/>
            <person name="Pangilinan J."/>
            <person name="Johnson J."/>
            <person name="Barry K."/>
            <person name="LaButti K."/>
            <person name="Ng V."/>
            <person name="Ahrendt S."/>
            <person name="Min B."/>
            <person name="Choi I.G."/>
            <person name="Park H."/>
            <person name="Plett J.M."/>
            <person name="Magnuson J."/>
            <person name="Spatafora J.W."/>
            <person name="Nagy L.G."/>
            <person name="Henrissat B."/>
            <person name="Grigoriev I.V."/>
            <person name="Yang Z.L."/>
            <person name="Xu J."/>
            <person name="Martin F.M."/>
        </authorList>
    </citation>
    <scope>NUCLEOTIDE SEQUENCE</scope>
    <source>
        <strain evidence="6">KKN 215</strain>
    </source>
</reference>
<evidence type="ECO:0000256" key="4">
    <source>
        <dbReference type="ARBA" id="ARBA00022833"/>
    </source>
</evidence>
<evidence type="ECO:0000256" key="3">
    <source>
        <dbReference type="ARBA" id="ARBA00022771"/>
    </source>
</evidence>
<dbReference type="InterPro" id="IPR012337">
    <property type="entry name" value="RNaseH-like_sf"/>
</dbReference>
<gene>
    <name evidence="6" type="ORF">BXZ70DRAFT_1002994</name>
</gene>
<sequence length="248" mass="28826">MQELERLLREHGIRFDRNGNRIRCFPHVINIAVKAAIKLLSKTPACVLTAAENYAEALANDPISRARKLVQMLRVSWPRRQGLRDAIKDGNMRKLFKYEKQILHSELLRDVDTRWSSLLLMIDRFIEMYEGIMLFLDKAEQKHLKPYALTEMELRVLIDIRQFLYIFHAVQEILSYEKTPTLSMTIPTYEQLLVLLRTYRTSDLKTLAHAVNVAILRIEKYLAYARTTRIYALAMGESGLFLLGVAAT</sequence>
<dbReference type="OrthoDB" id="2790258at2759"/>
<evidence type="ECO:0000256" key="5">
    <source>
        <dbReference type="ARBA" id="ARBA00023242"/>
    </source>
</evidence>
<dbReference type="EMBL" id="JAEVFJ010000069">
    <property type="protein sequence ID" value="KAH8075869.1"/>
    <property type="molecule type" value="Genomic_DNA"/>
</dbReference>
<keyword evidence="7" id="KW-1185">Reference proteome</keyword>
<accession>A0A8K0XK51</accession>
<dbReference type="PANTHER" id="PTHR46481">
    <property type="entry name" value="ZINC FINGER BED DOMAIN-CONTAINING PROTEIN 4"/>
    <property type="match status" value="1"/>
</dbReference>
<dbReference type="SUPFAM" id="SSF53098">
    <property type="entry name" value="Ribonuclease H-like"/>
    <property type="match status" value="1"/>
</dbReference>
<comment type="subcellular location">
    <subcellularLocation>
        <location evidence="1">Nucleus</location>
    </subcellularLocation>
</comment>
<dbReference type="AlphaFoldDB" id="A0A8K0XK51"/>
<dbReference type="InterPro" id="IPR052035">
    <property type="entry name" value="ZnF_BED_domain_contain"/>
</dbReference>
<protein>
    <submittedName>
        <fullName evidence="6">Uncharacterized protein</fullName>
    </submittedName>
</protein>
<name>A0A8K0XK51_9AGAR</name>
<dbReference type="Proteomes" id="UP000813824">
    <property type="component" value="Unassembled WGS sequence"/>
</dbReference>
<evidence type="ECO:0000256" key="2">
    <source>
        <dbReference type="ARBA" id="ARBA00022723"/>
    </source>
</evidence>
<comment type="caution">
    <text evidence="6">The sequence shown here is derived from an EMBL/GenBank/DDBJ whole genome shotgun (WGS) entry which is preliminary data.</text>
</comment>
<evidence type="ECO:0000256" key="1">
    <source>
        <dbReference type="ARBA" id="ARBA00004123"/>
    </source>
</evidence>
<keyword evidence="3" id="KW-0863">Zinc-finger</keyword>
<organism evidence="6 7">
    <name type="scientific">Cristinia sonorae</name>
    <dbReference type="NCBI Taxonomy" id="1940300"/>
    <lineage>
        <taxon>Eukaryota</taxon>
        <taxon>Fungi</taxon>
        <taxon>Dikarya</taxon>
        <taxon>Basidiomycota</taxon>
        <taxon>Agaricomycotina</taxon>
        <taxon>Agaricomycetes</taxon>
        <taxon>Agaricomycetidae</taxon>
        <taxon>Agaricales</taxon>
        <taxon>Pleurotineae</taxon>
        <taxon>Stephanosporaceae</taxon>
        <taxon>Cristinia</taxon>
    </lineage>
</organism>
<dbReference type="GO" id="GO:0008270">
    <property type="term" value="F:zinc ion binding"/>
    <property type="evidence" value="ECO:0007669"/>
    <property type="project" value="UniProtKB-KW"/>
</dbReference>
<proteinExistence type="predicted"/>
<dbReference type="GO" id="GO:0005634">
    <property type="term" value="C:nucleus"/>
    <property type="evidence" value="ECO:0007669"/>
    <property type="project" value="UniProtKB-SubCell"/>
</dbReference>
<dbReference type="PANTHER" id="PTHR46481:SF10">
    <property type="entry name" value="ZINC FINGER BED DOMAIN-CONTAINING PROTEIN 39"/>
    <property type="match status" value="1"/>
</dbReference>
<keyword evidence="4" id="KW-0862">Zinc</keyword>